<dbReference type="GeneID" id="25741984"/>
<dbReference type="KEGG" id="mng:MNEG_9109"/>
<proteinExistence type="predicted"/>
<feature type="compositionally biased region" description="Polar residues" evidence="1">
    <location>
        <begin position="1"/>
        <end position="18"/>
    </location>
</feature>
<feature type="non-terminal residue" evidence="2">
    <location>
        <position position="103"/>
    </location>
</feature>
<feature type="compositionally biased region" description="Basic and acidic residues" evidence="1">
    <location>
        <begin position="71"/>
        <end position="90"/>
    </location>
</feature>
<dbReference type="Proteomes" id="UP000054498">
    <property type="component" value="Unassembled WGS sequence"/>
</dbReference>
<dbReference type="EMBL" id="KK102042">
    <property type="protein sequence ID" value="KIY98852.1"/>
    <property type="molecule type" value="Genomic_DNA"/>
</dbReference>
<dbReference type="AlphaFoldDB" id="A0A0D2JHK0"/>
<evidence type="ECO:0000313" key="3">
    <source>
        <dbReference type="Proteomes" id="UP000054498"/>
    </source>
</evidence>
<gene>
    <name evidence="2" type="ORF">MNEG_9109</name>
</gene>
<name>A0A0D2JHK0_9CHLO</name>
<evidence type="ECO:0000313" key="2">
    <source>
        <dbReference type="EMBL" id="KIY98852.1"/>
    </source>
</evidence>
<evidence type="ECO:0000256" key="1">
    <source>
        <dbReference type="SAM" id="MobiDB-lite"/>
    </source>
</evidence>
<accession>A0A0D2JHK0</accession>
<reference evidence="2 3" key="1">
    <citation type="journal article" date="2013" name="BMC Genomics">
        <title>Reconstruction of the lipid metabolism for the microalga Monoraphidium neglectum from its genome sequence reveals characteristics suitable for biofuel production.</title>
        <authorList>
            <person name="Bogen C."/>
            <person name="Al-Dilaimi A."/>
            <person name="Albersmeier A."/>
            <person name="Wichmann J."/>
            <person name="Grundmann M."/>
            <person name="Rupp O."/>
            <person name="Lauersen K.J."/>
            <person name="Blifernez-Klassen O."/>
            <person name="Kalinowski J."/>
            <person name="Goesmann A."/>
            <person name="Mussgnug J.H."/>
            <person name="Kruse O."/>
        </authorList>
    </citation>
    <scope>NUCLEOTIDE SEQUENCE [LARGE SCALE GENOMIC DNA]</scope>
    <source>
        <strain evidence="2 3">SAG 48.87</strain>
    </source>
</reference>
<dbReference type="OrthoDB" id="10263751at2759"/>
<dbReference type="RefSeq" id="XP_013897872.1">
    <property type="nucleotide sequence ID" value="XM_014042418.1"/>
</dbReference>
<protein>
    <submittedName>
        <fullName evidence="2">Uncharacterized protein</fullName>
    </submittedName>
</protein>
<feature type="region of interest" description="Disordered" evidence="1">
    <location>
        <begin position="1"/>
        <end position="103"/>
    </location>
</feature>
<sequence>MQQRSQQCRGEGGTSATPSVRRASIAAPCRPQPQPAQRHTQRDQQQLRRQRATPLPGAPRRRASVAVSAIHIDRRQHLENSWRRQAERETLLQQTPRQGEVLE</sequence>
<keyword evidence="3" id="KW-1185">Reference proteome</keyword>
<organism evidence="2 3">
    <name type="scientific">Monoraphidium neglectum</name>
    <dbReference type="NCBI Taxonomy" id="145388"/>
    <lineage>
        <taxon>Eukaryota</taxon>
        <taxon>Viridiplantae</taxon>
        <taxon>Chlorophyta</taxon>
        <taxon>core chlorophytes</taxon>
        <taxon>Chlorophyceae</taxon>
        <taxon>CS clade</taxon>
        <taxon>Sphaeropleales</taxon>
        <taxon>Selenastraceae</taxon>
        <taxon>Monoraphidium</taxon>
    </lineage>
</organism>